<evidence type="ECO:0000313" key="2">
    <source>
        <dbReference type="Proteomes" id="UP001638806"/>
    </source>
</evidence>
<proteinExistence type="predicted"/>
<name>A0ACC4E3B5_PURLI</name>
<reference evidence="1" key="1">
    <citation type="submission" date="2024-12" db="EMBL/GenBank/DDBJ databases">
        <title>Comparative genomics and development of molecular markers within Purpureocillium lilacinum and among Purpureocillium species.</title>
        <authorList>
            <person name="Yeh Z.-Y."/>
            <person name="Ni N.-T."/>
            <person name="Lo P.-H."/>
            <person name="Mushyakhwo K."/>
            <person name="Lin C.-F."/>
            <person name="Nai Y.-S."/>
        </authorList>
    </citation>
    <scope>NUCLEOTIDE SEQUENCE</scope>
    <source>
        <strain evidence="1">NCHU-NPUST-175</strain>
    </source>
</reference>
<keyword evidence="2" id="KW-1185">Reference proteome</keyword>
<accession>A0ACC4E3B5</accession>
<sequence>MSSLTSRHDGTRLAVTWETFAAAALVRSSMDDTQLFTPVPYRSRRTPRRRVAACDDCRRSMSECTGFKDAVDGMCDNCRARGLQCVFELAGDIRPSLAEKNAINRRNALLGASNPAARMIREMALARRRANAKRHLQPHHMPFKGSRDGVTDVRRSSCQSAPSTVMFDPVRAATQDRGEVKKEVDAGVLDGGSALVILAEVANAMPRGALHHLSEQGPCKINSFSHRQLRVDAPLIFAIGDTKLWPTATVLN</sequence>
<gene>
    <name evidence="1" type="ORF">ACCO45_004484</name>
</gene>
<organism evidence="1 2">
    <name type="scientific">Purpureocillium lilacinum</name>
    <name type="common">Paecilomyces lilacinus</name>
    <dbReference type="NCBI Taxonomy" id="33203"/>
    <lineage>
        <taxon>Eukaryota</taxon>
        <taxon>Fungi</taxon>
        <taxon>Dikarya</taxon>
        <taxon>Ascomycota</taxon>
        <taxon>Pezizomycotina</taxon>
        <taxon>Sordariomycetes</taxon>
        <taxon>Hypocreomycetidae</taxon>
        <taxon>Hypocreales</taxon>
        <taxon>Ophiocordycipitaceae</taxon>
        <taxon>Purpureocillium</taxon>
    </lineage>
</organism>
<dbReference type="EMBL" id="JBGNUJ010000003">
    <property type="protein sequence ID" value="KAL3962961.1"/>
    <property type="molecule type" value="Genomic_DNA"/>
</dbReference>
<protein>
    <submittedName>
        <fullName evidence="1">Uncharacterized protein</fullName>
    </submittedName>
</protein>
<evidence type="ECO:0000313" key="1">
    <source>
        <dbReference type="EMBL" id="KAL3962961.1"/>
    </source>
</evidence>
<comment type="caution">
    <text evidence="1">The sequence shown here is derived from an EMBL/GenBank/DDBJ whole genome shotgun (WGS) entry which is preliminary data.</text>
</comment>
<dbReference type="Proteomes" id="UP001638806">
    <property type="component" value="Unassembled WGS sequence"/>
</dbReference>